<protein>
    <submittedName>
        <fullName evidence="1">Uncharacterized protein</fullName>
    </submittedName>
</protein>
<sequence length="234" mass="25463">MVMVMVPSCRQSGGAEGRTTNDERRTQWEMKTCGWCAAATVRALLRRLFHEPSPDLHLLCCRPILDSIAFHCAPVRNGPLLRPDLPALATCPNHYKSGGINGTKKQPRLVSLRPCTGPVLYVVPLKKRAARDGRNLGLSACAVPPHRLASVSSMNICPSVHLSIANPPLCHATLQTIAWLTTTRLSLGPPPLLDDGQYCSHSLPTPRPSPYADGKPLFVQPAVVDPMMDSIKRV</sequence>
<dbReference type="GeneID" id="92027991"/>
<proteinExistence type="predicted"/>
<organism evidence="1 2">
    <name type="scientific">Phyllosticta citribraziliensis</name>
    <dbReference type="NCBI Taxonomy" id="989973"/>
    <lineage>
        <taxon>Eukaryota</taxon>
        <taxon>Fungi</taxon>
        <taxon>Dikarya</taxon>
        <taxon>Ascomycota</taxon>
        <taxon>Pezizomycotina</taxon>
        <taxon>Dothideomycetes</taxon>
        <taxon>Dothideomycetes incertae sedis</taxon>
        <taxon>Botryosphaeriales</taxon>
        <taxon>Phyllostictaceae</taxon>
        <taxon>Phyllosticta</taxon>
    </lineage>
</organism>
<dbReference type="Proteomes" id="UP001360953">
    <property type="component" value="Unassembled WGS sequence"/>
</dbReference>
<dbReference type="EMBL" id="JBBPEH010000004">
    <property type="protein sequence ID" value="KAK7539511.1"/>
    <property type="molecule type" value="Genomic_DNA"/>
</dbReference>
<name>A0ABR1LWE0_9PEZI</name>
<evidence type="ECO:0000313" key="2">
    <source>
        <dbReference type="Proteomes" id="UP001360953"/>
    </source>
</evidence>
<accession>A0ABR1LWE0</accession>
<gene>
    <name evidence="1" type="ORF">J3D65DRAFT_281850</name>
</gene>
<comment type="caution">
    <text evidence="1">The sequence shown here is derived from an EMBL/GenBank/DDBJ whole genome shotgun (WGS) entry which is preliminary data.</text>
</comment>
<keyword evidence="2" id="KW-1185">Reference proteome</keyword>
<reference evidence="1 2" key="1">
    <citation type="submission" date="2024-04" db="EMBL/GenBank/DDBJ databases">
        <title>Phyllosticta paracitricarpa is synonymous to the EU quarantine fungus P. citricarpa based on phylogenomic analyses.</title>
        <authorList>
            <consortium name="Lawrence Berkeley National Laboratory"/>
            <person name="Van ingen-buijs V.A."/>
            <person name="Van westerhoven A.C."/>
            <person name="Haridas S."/>
            <person name="Skiadas P."/>
            <person name="Martin F."/>
            <person name="Groenewald J.Z."/>
            <person name="Crous P.W."/>
            <person name="Seidl M.F."/>
        </authorList>
    </citation>
    <scope>NUCLEOTIDE SEQUENCE [LARGE SCALE GENOMIC DNA]</scope>
    <source>
        <strain evidence="1 2">CPC 17464</strain>
    </source>
</reference>
<dbReference type="RefSeq" id="XP_066656782.1">
    <property type="nucleotide sequence ID" value="XM_066795085.1"/>
</dbReference>
<evidence type="ECO:0000313" key="1">
    <source>
        <dbReference type="EMBL" id="KAK7539511.1"/>
    </source>
</evidence>